<feature type="compositionally biased region" description="Polar residues" evidence="1">
    <location>
        <begin position="1027"/>
        <end position="1037"/>
    </location>
</feature>
<dbReference type="PANTHER" id="PTHR22538:SF0">
    <property type="entry name" value="CILIA- AND FLAGELLA-ASSOCIATED PROTEIN 74"/>
    <property type="match status" value="1"/>
</dbReference>
<feature type="compositionally biased region" description="Low complexity" evidence="1">
    <location>
        <begin position="548"/>
        <end position="577"/>
    </location>
</feature>
<evidence type="ECO:0000313" key="6">
    <source>
        <dbReference type="Proteomes" id="UP001146120"/>
    </source>
</evidence>
<reference evidence="5" key="1">
    <citation type="submission" date="2022-11" db="EMBL/GenBank/DDBJ databases">
        <authorList>
            <person name="Morgan W.R."/>
            <person name="Tartar A."/>
        </authorList>
    </citation>
    <scope>NUCLEOTIDE SEQUENCE</scope>
    <source>
        <strain evidence="5">ARSEF 373</strain>
    </source>
</reference>
<dbReference type="InterPro" id="IPR056307">
    <property type="entry name" value="Ig-CFAP74_3rd"/>
</dbReference>
<feature type="region of interest" description="Disordered" evidence="1">
    <location>
        <begin position="529"/>
        <end position="577"/>
    </location>
</feature>
<dbReference type="Proteomes" id="UP001146120">
    <property type="component" value="Unassembled WGS sequence"/>
</dbReference>
<feature type="domain" description="CFAP74 third Ig-like" evidence="3">
    <location>
        <begin position="688"/>
        <end position="748"/>
    </location>
</feature>
<feature type="region of interest" description="Disordered" evidence="1">
    <location>
        <begin position="1010"/>
        <end position="1054"/>
    </location>
</feature>
<reference evidence="5" key="2">
    <citation type="journal article" date="2023" name="Microbiol Resour">
        <title>Decontamination and Annotation of the Draft Genome Sequence of the Oomycete Lagenidium giganteum ARSEF 373.</title>
        <authorList>
            <person name="Morgan W.R."/>
            <person name="Tartar A."/>
        </authorList>
    </citation>
    <scope>NUCLEOTIDE SEQUENCE</scope>
    <source>
        <strain evidence="5">ARSEF 373</strain>
    </source>
</reference>
<keyword evidence="6" id="KW-1185">Reference proteome</keyword>
<evidence type="ECO:0008006" key="7">
    <source>
        <dbReference type="Google" id="ProtNLM"/>
    </source>
</evidence>
<dbReference type="InterPro" id="IPR013783">
    <property type="entry name" value="Ig-like_fold"/>
</dbReference>
<dbReference type="PANTHER" id="PTHR22538">
    <property type="entry name" value="CILIA- AND FLAGELLA-ASSOCIATED PROTEIN 74"/>
    <property type="match status" value="1"/>
</dbReference>
<feature type="compositionally biased region" description="Polar residues" evidence="1">
    <location>
        <begin position="536"/>
        <end position="547"/>
    </location>
</feature>
<evidence type="ECO:0000259" key="3">
    <source>
        <dbReference type="Pfam" id="PF24778"/>
    </source>
</evidence>
<dbReference type="InterPro" id="IPR056306">
    <property type="entry name" value="Ig-CFAP74_2nd"/>
</dbReference>
<proteinExistence type="predicted"/>
<organism evidence="5 6">
    <name type="scientific">Lagenidium giganteum</name>
    <dbReference type="NCBI Taxonomy" id="4803"/>
    <lineage>
        <taxon>Eukaryota</taxon>
        <taxon>Sar</taxon>
        <taxon>Stramenopiles</taxon>
        <taxon>Oomycota</taxon>
        <taxon>Peronosporomycetes</taxon>
        <taxon>Pythiales</taxon>
        <taxon>Pythiaceae</taxon>
    </lineage>
</organism>
<evidence type="ECO:0000313" key="5">
    <source>
        <dbReference type="EMBL" id="DAZ97099.1"/>
    </source>
</evidence>
<dbReference type="Pfam" id="PF24770">
    <property type="entry name" value="Ig-CFAP74_2"/>
    <property type="match status" value="1"/>
</dbReference>
<feature type="domain" description="CFAP74 second Ig-like" evidence="2">
    <location>
        <begin position="483"/>
        <end position="658"/>
    </location>
</feature>
<evidence type="ECO:0000256" key="1">
    <source>
        <dbReference type="SAM" id="MobiDB-lite"/>
    </source>
</evidence>
<gene>
    <name evidence="5" type="ORF">N0F65_010422</name>
</gene>
<dbReference type="Pfam" id="PF24771">
    <property type="entry name" value="Ig_CFAP74_1st"/>
    <property type="match status" value="1"/>
</dbReference>
<feature type="compositionally biased region" description="Basic and acidic residues" evidence="1">
    <location>
        <begin position="98"/>
        <end position="120"/>
    </location>
</feature>
<evidence type="ECO:0000259" key="4">
    <source>
        <dbReference type="Pfam" id="PF24798"/>
    </source>
</evidence>
<feature type="region of interest" description="Disordered" evidence="1">
    <location>
        <begin position="1"/>
        <end position="22"/>
    </location>
</feature>
<evidence type="ECO:0000259" key="2">
    <source>
        <dbReference type="Pfam" id="PF24770"/>
    </source>
</evidence>
<feature type="domain" description="CFAP74 fourth Ig-like" evidence="4">
    <location>
        <begin position="828"/>
        <end position="923"/>
    </location>
</feature>
<feature type="region of interest" description="Disordered" evidence="1">
    <location>
        <begin position="93"/>
        <end position="121"/>
    </location>
</feature>
<dbReference type="Pfam" id="PF24778">
    <property type="entry name" value="Ig-CFAP74_3rd"/>
    <property type="match status" value="1"/>
</dbReference>
<protein>
    <recommendedName>
        <fullName evidence="7">Flagellar associated protein</fullName>
    </recommendedName>
</protein>
<feature type="region of interest" description="Disordered" evidence="1">
    <location>
        <begin position="310"/>
        <end position="329"/>
    </location>
</feature>
<name>A0AAV2YV46_9STRA</name>
<dbReference type="EMBL" id="DAKRPA010000146">
    <property type="protein sequence ID" value="DAZ97099.1"/>
    <property type="molecule type" value="Genomic_DNA"/>
</dbReference>
<dbReference type="Gene3D" id="2.60.40.10">
    <property type="entry name" value="Immunoglobulins"/>
    <property type="match status" value="5"/>
</dbReference>
<accession>A0AAV2YV46</accession>
<sequence length="1556" mass="172135">MLGRDDARNRPKVRELRSPEHERLHESYVEDRHYLEQMVGREQNKRETRINNIVELKQAIDASSSKIQERNARMHKRAKELADQEALEYSELLNQGKNPHEEFRKRRVKQSADKERRRLEQNVQDKQVDMLKHLEVEKVLLQRRERIEHERLAFERRYQREMGRSAVEERVKDYMVSRTGKDVLDPTGKQFRIYPSQETIIKDHSFGLGKNQVHSHEQRKHIIDKIHARKFHQSAGPNSLLLPRARAAPQQQAPGTPTTNRNQLDAVSDDANALADATPGKEIQDVNHALVTRHELIAAPILPPLAGQKRNSNANAHAAVGDSADGEPVVKKGFGKPKRSVLEQQMLAKALERQKTNIFQKQIVWGQEFTGTAFLADPAVLWFNDFDVGVKQTLSFTLTNVSNTFNYFKLLPLDSTIRELFEISYEKPGRMSAGMACRIRIEFTAVMPVDIDAELPALAQTGPFSIPLKCTHKKAVPVLPQREIVFSDVVAGEKKSISVILENQGALQYEYHVERVGADAAVAVAAVGEEPKPEATSSIETVDTSGRATPTTPAESTSASGLDEQQTTPDQTDSSSSIEDLRAVFQDKDSFNAAELAFLEQAQAATVYKREDSDVPVQSNSHGVVAPYSSSPVVFTFKPAAPMSIEENFILTFAPTDPPASKAAKQALAKYLTPIRVRVTAQATQVPVFIPRDLLNFRCCAYGKLYRHQLVVCNRGKVALKIHLRVPSVLAECVEFHPNVGYVQCASASTTHGHGAHAAPDDVRSCGQFPIQVKFRPLESMWKRIERKGYGNEALGMLAVPIQVTVPDQVIPVFFILAARLTPADLTFTTQAVDFGETALGQSASRDISITNIGRTPQRYGFVKLPPGIRVLDAYDGVGTLLPQESRRIRFLYEPNAPRALHSKIVCRTSTNHEYELPCAGVCTSSPLVFSHTVVHLGATQVGQKQIFNIAVSNESDVAQQMELLPPPNSERWIKLSPVVAMVLPQQSVRVEIEFAPGADFLTQMFALEEQSPSSTPDTNEKKEDQAASSGETQDASQALVEVSRSREQAMNPVTGADTLQLPNVEAAPWKVGVPGEKRSCHHRWSVLCFRQPSDPSATSSSLVMAASTTPVKLQAFELHTTVILPRLMPEPLTLEFGQVAIGQSLVQEAKLSNLTDEPIVCTMKALHVAGGFRMINSLRPIMPKGGCHRLRVEFKPDTPMIYEEEVELSSPAIGTIRIPLRGEGINPSLSIQPATGIVDFKDVLARNRSIIDLTFTNSSAFPLSFRIQLSDELDAVQELLTSSSGLCAFTFSPSEAIIPAKGNLIVKAVFHPDHQRPQHYTNTFRVLVPNEAERHLLTLRGRCWENQVYVYYQPPPGEARWFAPPPAEDWFDLPPGVNISSLLSSPSQWPLGGGLKKPPSVIVITFGKDDRDEAAQSETQTVYIGSTVAPSPGDEDGLGKTAGGPAGGAAVGNFELLVEDIPEKPQWTKLFAIEPMKGSVMAGQQVAVQVSYQRPARAAEDQKFEDGHKELIVSQWVQIQVNCVLRGGFLWRNLGSGKDSEQRTVQLVLRAKVQT</sequence>
<comment type="caution">
    <text evidence="5">The sequence shown here is derived from an EMBL/GenBank/DDBJ whole genome shotgun (WGS) entry which is preliminary data.</text>
</comment>
<dbReference type="InterPro" id="IPR056310">
    <property type="entry name" value="Ig-CFAP74_4th"/>
</dbReference>
<dbReference type="Pfam" id="PF24798">
    <property type="entry name" value="Ig-CFAP74_4th"/>
    <property type="match status" value="1"/>
</dbReference>